<reference evidence="1 2" key="1">
    <citation type="submission" date="2017-10" db="EMBL/GenBank/DDBJ databases">
        <title>Antibacterial composition for extension of chilled fish shelf life and decreasing of risk of food-borne infections, bacteriophage strains for its preparation.</title>
        <authorList>
            <person name="Zulkarneev E.R."/>
            <person name="Aleshkin A.V."/>
            <person name="Rubalsky O.V."/>
            <person name="Kiseleva I.A."/>
            <person name="Rubalskii E.O."/>
            <person name="Lebedev S.N."/>
        </authorList>
    </citation>
    <scope>NUCLEOTIDE SEQUENCE [LARGE SCALE GENOMIC DNA]</scope>
</reference>
<sequence>MICKIVNPKRLTVGDVIGFGRYQLLTINKIEGKKVYLTDSETGEKIEMEFYQLSSKSYRYTCHSSDHGYTVSGSGMNSRYGMSLGMLYDYGIKQPIAAGEEIGFCVDSTYYKGTVIAVGSFGMSKNEIIFNPSRGEKNAIVVKTEDGKERVIVATGQTLYFVEPDSEGRMFINNTHICVVNQYRG</sequence>
<keyword evidence="2" id="KW-1185">Reference proteome</keyword>
<evidence type="ECO:0000313" key="1">
    <source>
        <dbReference type="EMBL" id="AUE22590.1"/>
    </source>
</evidence>
<evidence type="ECO:0000313" key="2">
    <source>
        <dbReference type="Proteomes" id="UP000240934"/>
    </source>
</evidence>
<accession>A0A2H4YEJ5</accession>
<gene>
    <name evidence="1" type="ORF">Ah1_00049</name>
</gene>
<dbReference type="Proteomes" id="UP000240934">
    <property type="component" value="Segment"/>
</dbReference>
<dbReference type="EMBL" id="MG250483">
    <property type="protein sequence ID" value="AUE22590.1"/>
    <property type="molecule type" value="Genomic_DNA"/>
</dbReference>
<protein>
    <submittedName>
        <fullName evidence="1">Uncharacterized protein</fullName>
    </submittedName>
</protein>
<name>A0A2H4YEJ5_9CAUD</name>
<proteinExistence type="predicted"/>
<organism evidence="1 2">
    <name type="scientific">Aeromonas phage Ah1</name>
    <dbReference type="NCBI Taxonomy" id="2053701"/>
    <lineage>
        <taxon>Viruses</taxon>
        <taxon>Duplodnaviria</taxon>
        <taxon>Heunggongvirae</taxon>
        <taxon>Uroviricota</taxon>
        <taxon>Caudoviricetes</taxon>
        <taxon>Pantevenvirales</taxon>
        <taxon>Straboviridae</taxon>
        <taxon>Cinqassovirus</taxon>
        <taxon>Cinqassovirus ah1</taxon>
    </lineage>
</organism>